<sequence length="148" mass="16530">MVDDEKKSCPIILKYPNEKMLEKMAMEEEAMRSSKEYQDKCTLVKDIPNGWLEVTAAMQKDIAIKNGFTDEMSLDVAVNMLRTAHIKFPLNDIFKRSLYVRNNKANKGTLLPGDDAPDVTLHDLAGTSISLHSLISSRKTIIISATGT</sequence>
<dbReference type="Gene3D" id="2.30.40.10">
    <property type="entry name" value="Urease, subunit C, domain 1"/>
    <property type="match status" value="1"/>
</dbReference>
<dbReference type="EMBL" id="MK072307">
    <property type="protein sequence ID" value="AYV81817.1"/>
    <property type="molecule type" value="Genomic_DNA"/>
</dbReference>
<dbReference type="InterPro" id="IPR011059">
    <property type="entry name" value="Metal-dep_hydrolase_composite"/>
</dbReference>
<name>A0A3G5A3N1_9VIRU</name>
<accession>A0A3G5A3N1</accession>
<evidence type="ECO:0000313" key="1">
    <source>
        <dbReference type="EMBL" id="AYV81817.1"/>
    </source>
</evidence>
<proteinExistence type="predicted"/>
<gene>
    <name evidence="1" type="ORF">Harvfovirus65_4</name>
</gene>
<organism evidence="1">
    <name type="scientific">Harvfovirus sp</name>
    <dbReference type="NCBI Taxonomy" id="2487768"/>
    <lineage>
        <taxon>Viruses</taxon>
        <taxon>Varidnaviria</taxon>
        <taxon>Bamfordvirae</taxon>
        <taxon>Nucleocytoviricota</taxon>
        <taxon>Megaviricetes</taxon>
        <taxon>Imitervirales</taxon>
        <taxon>Mimiviridae</taxon>
        <taxon>Klosneuvirinae</taxon>
    </lineage>
</organism>
<reference evidence="1" key="1">
    <citation type="submission" date="2018-10" db="EMBL/GenBank/DDBJ databases">
        <title>Hidden diversity of soil giant viruses.</title>
        <authorList>
            <person name="Schulz F."/>
            <person name="Alteio L."/>
            <person name="Goudeau D."/>
            <person name="Ryan E.M."/>
            <person name="Malmstrom R.R."/>
            <person name="Blanchard J."/>
            <person name="Woyke T."/>
        </authorList>
    </citation>
    <scope>NUCLEOTIDE SEQUENCE</scope>
    <source>
        <strain evidence="1">HAV1</strain>
    </source>
</reference>
<dbReference type="GO" id="GO:0016810">
    <property type="term" value="F:hydrolase activity, acting on carbon-nitrogen (but not peptide) bonds"/>
    <property type="evidence" value="ECO:0007669"/>
    <property type="project" value="InterPro"/>
</dbReference>
<protein>
    <submittedName>
        <fullName evidence="1">Uncharacterized protein</fullName>
    </submittedName>
</protein>